<keyword evidence="4" id="KW-1185">Reference proteome</keyword>
<organism evidence="3 4">
    <name type="scientific">Fraxinus pennsylvanica</name>
    <dbReference type="NCBI Taxonomy" id="56036"/>
    <lineage>
        <taxon>Eukaryota</taxon>
        <taxon>Viridiplantae</taxon>
        <taxon>Streptophyta</taxon>
        <taxon>Embryophyta</taxon>
        <taxon>Tracheophyta</taxon>
        <taxon>Spermatophyta</taxon>
        <taxon>Magnoliopsida</taxon>
        <taxon>eudicotyledons</taxon>
        <taxon>Gunneridae</taxon>
        <taxon>Pentapetalae</taxon>
        <taxon>asterids</taxon>
        <taxon>lamiids</taxon>
        <taxon>Lamiales</taxon>
        <taxon>Oleaceae</taxon>
        <taxon>Oleeae</taxon>
        <taxon>Fraxinus</taxon>
    </lineage>
</organism>
<gene>
    <name evidence="3" type="ORF">FPE_LOCUS10576</name>
</gene>
<dbReference type="AlphaFoldDB" id="A0AAD1Z826"/>
<proteinExistence type="predicted"/>
<feature type="domain" description="Retrotransposon gag" evidence="2">
    <location>
        <begin position="54"/>
        <end position="123"/>
    </location>
</feature>
<evidence type="ECO:0000313" key="3">
    <source>
        <dbReference type="EMBL" id="CAI9763146.1"/>
    </source>
</evidence>
<protein>
    <recommendedName>
        <fullName evidence="2">Retrotransposon gag domain-containing protein</fullName>
    </recommendedName>
</protein>
<keyword evidence="1" id="KW-1133">Transmembrane helix</keyword>
<dbReference type="EMBL" id="OU503041">
    <property type="protein sequence ID" value="CAI9763146.1"/>
    <property type="molecule type" value="Genomic_DNA"/>
</dbReference>
<name>A0AAD1Z826_9LAMI</name>
<dbReference type="InterPro" id="IPR005162">
    <property type="entry name" value="Retrotrans_gag_dom"/>
</dbReference>
<evidence type="ECO:0000259" key="2">
    <source>
        <dbReference type="Pfam" id="PF03732"/>
    </source>
</evidence>
<keyword evidence="1" id="KW-0812">Transmembrane</keyword>
<sequence>MMLLREDIDVHISYIIVGESYVVVAELAGVKIQYLKRMMLLREDMLEGPVGPYNHFTSLREAFYETYYHPFYHDVKQNEFLRLVQRSMSVTEYHVKFVELSKYTIALVDDERDRCRQFEQGLRAEI</sequence>
<dbReference type="Proteomes" id="UP000834106">
    <property type="component" value="Chromosome 6"/>
</dbReference>
<reference evidence="3" key="1">
    <citation type="submission" date="2023-05" db="EMBL/GenBank/DDBJ databases">
        <authorList>
            <person name="Huff M."/>
        </authorList>
    </citation>
    <scope>NUCLEOTIDE SEQUENCE</scope>
</reference>
<feature type="transmembrane region" description="Helical" evidence="1">
    <location>
        <begin position="12"/>
        <end position="32"/>
    </location>
</feature>
<evidence type="ECO:0000313" key="4">
    <source>
        <dbReference type="Proteomes" id="UP000834106"/>
    </source>
</evidence>
<dbReference type="Pfam" id="PF03732">
    <property type="entry name" value="Retrotrans_gag"/>
    <property type="match status" value="1"/>
</dbReference>
<accession>A0AAD1Z826</accession>
<keyword evidence="1" id="KW-0472">Membrane</keyword>
<evidence type="ECO:0000256" key="1">
    <source>
        <dbReference type="SAM" id="Phobius"/>
    </source>
</evidence>